<gene>
    <name evidence="1" type="ORF">WSS_A09107</name>
</gene>
<name>K8XN61_RHOOP</name>
<proteinExistence type="predicted"/>
<comment type="caution">
    <text evidence="1">The sequence shown here is derived from an EMBL/GenBank/DDBJ whole genome shotgun (WGS) entry which is preliminary data.</text>
</comment>
<organism evidence="1 2">
    <name type="scientific">Rhodococcus opacus M213</name>
    <dbReference type="NCBI Taxonomy" id="1129896"/>
    <lineage>
        <taxon>Bacteria</taxon>
        <taxon>Bacillati</taxon>
        <taxon>Actinomycetota</taxon>
        <taxon>Actinomycetes</taxon>
        <taxon>Mycobacteriales</taxon>
        <taxon>Nocardiaceae</taxon>
        <taxon>Rhodococcus</taxon>
    </lineage>
</organism>
<dbReference type="EMBL" id="AJYC02000026">
    <property type="protein sequence ID" value="EKT83063.1"/>
    <property type="molecule type" value="Genomic_DNA"/>
</dbReference>
<reference evidence="1 2" key="1">
    <citation type="journal article" date="2013" name="Genome Announc.">
        <title>Draft Genome Sequence of Rhodococcus opacus Strain M213 Shows a Diverse Catabolic Potential.</title>
        <authorList>
            <person name="Pathak A."/>
            <person name="Green S.J."/>
            <person name="Ogram A."/>
            <person name="Chauhan A."/>
        </authorList>
    </citation>
    <scope>NUCLEOTIDE SEQUENCE [LARGE SCALE GENOMIC DNA]</scope>
    <source>
        <strain evidence="1 2">M213</strain>
    </source>
</reference>
<sequence>MTMTINVKGYCPMGCGATLFAGYGGYIACSNPVCPNPTAVADILDVRETEHIVTLHADEFTVRHPLRERVENELEECRFHRMLAALDGPPEPPGAYRVTVNASNVWTWERVPA</sequence>
<evidence type="ECO:0000313" key="2">
    <source>
        <dbReference type="Proteomes" id="UP000005951"/>
    </source>
</evidence>
<dbReference type="AlphaFoldDB" id="K8XN61"/>
<accession>K8XN61</accession>
<protein>
    <submittedName>
        <fullName evidence="1">Uncharacterized protein</fullName>
    </submittedName>
</protein>
<dbReference type="Pfam" id="PF19563">
    <property type="entry name" value="DUF6085"/>
    <property type="match status" value="1"/>
</dbReference>
<dbReference type="Proteomes" id="UP000005951">
    <property type="component" value="Unassembled WGS sequence"/>
</dbReference>
<dbReference type="InterPro" id="IPR045731">
    <property type="entry name" value="DUF6085"/>
</dbReference>
<evidence type="ECO:0000313" key="1">
    <source>
        <dbReference type="EMBL" id="EKT83063.1"/>
    </source>
</evidence>